<dbReference type="InterPro" id="IPR010982">
    <property type="entry name" value="Lambda_DNA-bd_dom_sf"/>
</dbReference>
<dbReference type="EMBL" id="SXFB01000001">
    <property type="protein sequence ID" value="NFV25089.1"/>
    <property type="molecule type" value="Genomic_DNA"/>
</dbReference>
<comment type="caution">
    <text evidence="2">The sequence shown here is derived from an EMBL/GenBank/DDBJ whole genome shotgun (WGS) entry which is preliminary data.</text>
</comment>
<dbReference type="CDD" id="cd00093">
    <property type="entry name" value="HTH_XRE"/>
    <property type="match status" value="1"/>
</dbReference>
<protein>
    <submittedName>
        <fullName evidence="2">Helix-turn-helix transcriptional regulator</fullName>
    </submittedName>
</protein>
<accession>A0A6B4PBD0</accession>
<dbReference type="PROSITE" id="PS50943">
    <property type="entry name" value="HTH_CROC1"/>
    <property type="match status" value="1"/>
</dbReference>
<dbReference type="SUPFAM" id="SSF47413">
    <property type="entry name" value="lambda repressor-like DNA-binding domains"/>
    <property type="match status" value="1"/>
</dbReference>
<dbReference type="GO" id="GO:0003677">
    <property type="term" value="F:DNA binding"/>
    <property type="evidence" value="ECO:0007669"/>
    <property type="project" value="UniProtKB-KW"/>
</dbReference>
<proteinExistence type="predicted"/>
<dbReference type="Gene3D" id="1.10.260.40">
    <property type="entry name" value="lambda repressor-like DNA-binding domains"/>
    <property type="match status" value="1"/>
</dbReference>
<gene>
    <name evidence="2" type="ORF">FDG31_02730</name>
</gene>
<dbReference type="AlphaFoldDB" id="A0A6B4PBD0"/>
<dbReference type="PANTHER" id="PTHR46558:SF11">
    <property type="entry name" value="HTH-TYPE TRANSCRIPTIONAL REGULATOR XRE"/>
    <property type="match status" value="1"/>
</dbReference>
<evidence type="ECO:0000313" key="2">
    <source>
        <dbReference type="EMBL" id="NFV25089.1"/>
    </source>
</evidence>
<organism evidence="2 3">
    <name type="scientific">Clostridium botulinum</name>
    <dbReference type="NCBI Taxonomy" id="1491"/>
    <lineage>
        <taxon>Bacteria</taxon>
        <taxon>Bacillati</taxon>
        <taxon>Bacillota</taxon>
        <taxon>Clostridia</taxon>
        <taxon>Eubacteriales</taxon>
        <taxon>Clostridiaceae</taxon>
        <taxon>Clostridium</taxon>
    </lineage>
</organism>
<evidence type="ECO:0000256" key="1">
    <source>
        <dbReference type="ARBA" id="ARBA00023125"/>
    </source>
</evidence>
<dbReference type="InterPro" id="IPR001387">
    <property type="entry name" value="Cro/C1-type_HTH"/>
</dbReference>
<sequence>MLGERLAELRKDKGLKQEDIGKILRISRSTYGNYESGYAEPSVSILIDLAKFYNVSLDYICCNTDIRYNFYKDKRLCAYINKCIEVYREFLKKD</sequence>
<dbReference type="RefSeq" id="WP_003371997.1">
    <property type="nucleotide sequence ID" value="NZ_JACBBA010000001.1"/>
</dbReference>
<dbReference type="SMART" id="SM00530">
    <property type="entry name" value="HTH_XRE"/>
    <property type="match status" value="1"/>
</dbReference>
<keyword evidence="1" id="KW-0238">DNA-binding</keyword>
<dbReference type="PANTHER" id="PTHR46558">
    <property type="entry name" value="TRACRIPTIONAL REGULATORY PROTEIN-RELATED-RELATED"/>
    <property type="match status" value="1"/>
</dbReference>
<dbReference type="Proteomes" id="UP000486903">
    <property type="component" value="Unassembled WGS sequence"/>
</dbReference>
<dbReference type="Pfam" id="PF01381">
    <property type="entry name" value="HTH_3"/>
    <property type="match status" value="1"/>
</dbReference>
<name>A0A6B4PBD0_CLOBO</name>
<reference evidence="2 3" key="1">
    <citation type="submission" date="2019-04" db="EMBL/GenBank/DDBJ databases">
        <title>Genome sequencing of Clostridium botulinum Groups I-IV and Clostridium butyricum.</title>
        <authorList>
            <person name="Brunt J."/>
            <person name="Van Vliet A.H.M."/>
            <person name="Stringer S.C."/>
            <person name="Carter A.T."/>
            <person name="Peck M.W."/>
        </authorList>
    </citation>
    <scope>NUCLEOTIDE SEQUENCE [LARGE SCALE GENOMIC DNA]</scope>
    <source>
        <strain evidence="2 3">BL81</strain>
    </source>
</reference>
<evidence type="ECO:0000313" key="3">
    <source>
        <dbReference type="Proteomes" id="UP000486903"/>
    </source>
</evidence>